<evidence type="ECO:0000313" key="2">
    <source>
        <dbReference type="EMBL" id="SUV63440.1"/>
    </source>
</evidence>
<sequence>MVAGMAALDASRRVEVPSSRSSILPSPVTPCTPSSAQVDSVIGVSGATPMLMRTWAGLSGLKPSDCTLPTGTPW</sequence>
<accession>A0A381A2B2</accession>
<evidence type="ECO:0000256" key="1">
    <source>
        <dbReference type="SAM" id="MobiDB-lite"/>
    </source>
</evidence>
<reference evidence="2 3" key="1">
    <citation type="submission" date="2018-06" db="EMBL/GenBank/DDBJ databases">
        <authorList>
            <consortium name="Pathogen Informatics"/>
            <person name="Doyle S."/>
        </authorList>
    </citation>
    <scope>NUCLEOTIDE SEQUENCE [LARGE SCALE GENOMIC DNA]</scope>
    <source>
        <strain evidence="2 3">NCTC10911</strain>
    </source>
</reference>
<organism evidence="2 3">
    <name type="scientific">Bordetella pertussis</name>
    <dbReference type="NCBI Taxonomy" id="520"/>
    <lineage>
        <taxon>Bacteria</taxon>
        <taxon>Pseudomonadati</taxon>
        <taxon>Pseudomonadota</taxon>
        <taxon>Betaproteobacteria</taxon>
        <taxon>Burkholderiales</taxon>
        <taxon>Alcaligenaceae</taxon>
        <taxon>Bordetella</taxon>
    </lineage>
</organism>
<proteinExistence type="predicted"/>
<protein>
    <submittedName>
        <fullName evidence="2">Uncharacterized protein</fullName>
    </submittedName>
</protein>
<dbReference type="AlphaFoldDB" id="A0A381A2B2"/>
<gene>
    <name evidence="2" type="ORF">NCTC10911_00441</name>
</gene>
<name>A0A381A2B2_BORPT</name>
<dbReference type="Proteomes" id="UP000255014">
    <property type="component" value="Unassembled WGS sequence"/>
</dbReference>
<dbReference type="EMBL" id="UFTT01000002">
    <property type="protein sequence ID" value="SUV63440.1"/>
    <property type="molecule type" value="Genomic_DNA"/>
</dbReference>
<feature type="region of interest" description="Disordered" evidence="1">
    <location>
        <begin position="16"/>
        <end position="36"/>
    </location>
</feature>
<evidence type="ECO:0000313" key="3">
    <source>
        <dbReference type="Proteomes" id="UP000255014"/>
    </source>
</evidence>